<dbReference type="RefSeq" id="WP_111551224.1">
    <property type="nucleotide sequence ID" value="NZ_LIQE01000068.1"/>
</dbReference>
<dbReference type="Proteomes" id="UP000249165">
    <property type="component" value="Unassembled WGS sequence"/>
</dbReference>
<dbReference type="EMBL" id="QLMG01000062">
    <property type="protein sequence ID" value="RAK09912.1"/>
    <property type="molecule type" value="Genomic_DNA"/>
</dbReference>
<gene>
    <name evidence="1" type="ORF">ATI53_10623</name>
</gene>
<evidence type="ECO:0000313" key="2">
    <source>
        <dbReference type="Proteomes" id="UP000249165"/>
    </source>
</evidence>
<evidence type="ECO:0000313" key="1">
    <source>
        <dbReference type="EMBL" id="RAK09912.1"/>
    </source>
</evidence>
<dbReference type="Gene3D" id="2.60.120.260">
    <property type="entry name" value="Galactose-binding domain-like"/>
    <property type="match status" value="1"/>
</dbReference>
<organism evidence="1 2">
    <name type="scientific">Salipiger aestuarii</name>
    <dbReference type="NCBI Taxonomy" id="568098"/>
    <lineage>
        <taxon>Bacteria</taxon>
        <taxon>Pseudomonadati</taxon>
        <taxon>Pseudomonadota</taxon>
        <taxon>Alphaproteobacteria</taxon>
        <taxon>Rhodobacterales</taxon>
        <taxon>Roseobacteraceae</taxon>
        <taxon>Salipiger</taxon>
    </lineage>
</organism>
<name>A0A327XNT7_9RHOB</name>
<dbReference type="SUPFAM" id="SSF49785">
    <property type="entry name" value="Galactose-binding domain-like"/>
    <property type="match status" value="1"/>
</dbReference>
<reference evidence="1 2" key="1">
    <citation type="submission" date="2018-06" db="EMBL/GenBank/DDBJ databases">
        <title>Genomic Encyclopedia of Archaeal and Bacterial Type Strains, Phase II (KMG-II): from individual species to whole genera.</title>
        <authorList>
            <person name="Goeker M."/>
        </authorList>
    </citation>
    <scope>NUCLEOTIDE SEQUENCE [LARGE SCALE GENOMIC DNA]</scope>
    <source>
        <strain evidence="1 2">DSM 22011</strain>
    </source>
</reference>
<proteinExistence type="predicted"/>
<dbReference type="AlphaFoldDB" id="A0A327XNT7"/>
<protein>
    <recommendedName>
        <fullName evidence="3">Carbohydrate binding protein</fullName>
    </recommendedName>
</protein>
<evidence type="ECO:0008006" key="3">
    <source>
        <dbReference type="Google" id="ProtNLM"/>
    </source>
</evidence>
<dbReference type="OrthoDB" id="7877307at2"/>
<dbReference type="InterPro" id="IPR008979">
    <property type="entry name" value="Galactose-bd-like_sf"/>
</dbReference>
<keyword evidence="2" id="KW-1185">Reference proteome</keyword>
<comment type="caution">
    <text evidence="1">The sequence shown here is derived from an EMBL/GenBank/DDBJ whole genome shotgun (WGS) entry which is preliminary data.</text>
</comment>
<accession>A0A327XNT7</accession>
<sequence>MPTNLITNGTFDTDVSGWNRGIHGLITWEAGRARVSKSSLIYPDGAYASFPTVAGRTYRATLDLSPVSGGAQVRVGNGTTPDAGILTAGPFTAAAAVDVTFTAVGPASYLYIRLPDSATSVTLIDDVRVIWTAEPEPGPDPDPVPVLAGHAGRLEITGRAGRTTAATSAPRIPLES</sequence>